<dbReference type="AlphaFoldDB" id="A0A0C3QF21"/>
<keyword evidence="8" id="KW-0539">Nucleus</keyword>
<feature type="repeat" description="WD" evidence="9">
    <location>
        <begin position="237"/>
        <end position="272"/>
    </location>
</feature>
<keyword evidence="6" id="KW-0156">Chromatin regulator</keyword>
<evidence type="ECO:0000259" key="11">
    <source>
        <dbReference type="Pfam" id="PF24105"/>
    </source>
</evidence>
<feature type="region of interest" description="Disordered" evidence="10">
    <location>
        <begin position="483"/>
        <end position="525"/>
    </location>
</feature>
<dbReference type="InterPro" id="IPR001680">
    <property type="entry name" value="WD40_rpt"/>
</dbReference>
<evidence type="ECO:0000256" key="7">
    <source>
        <dbReference type="ARBA" id="ARBA00023204"/>
    </source>
</evidence>
<dbReference type="EMBL" id="KN823077">
    <property type="protein sequence ID" value="KIO23759.1"/>
    <property type="molecule type" value="Genomic_DNA"/>
</dbReference>
<feature type="repeat" description="WD" evidence="9">
    <location>
        <begin position="134"/>
        <end position="165"/>
    </location>
</feature>
<evidence type="ECO:0000256" key="2">
    <source>
        <dbReference type="ARBA" id="ARBA00007306"/>
    </source>
</evidence>
<dbReference type="InterPro" id="IPR045145">
    <property type="entry name" value="PTHR15271"/>
</dbReference>
<evidence type="ECO:0000256" key="6">
    <source>
        <dbReference type="ARBA" id="ARBA00022853"/>
    </source>
</evidence>
<gene>
    <name evidence="12" type="ORF">M407DRAFT_26816</name>
</gene>
<feature type="region of interest" description="Disordered" evidence="10">
    <location>
        <begin position="30"/>
        <end position="75"/>
    </location>
</feature>
<feature type="compositionally biased region" description="Low complexity" evidence="10">
    <location>
        <begin position="63"/>
        <end position="75"/>
    </location>
</feature>
<dbReference type="Proteomes" id="UP000054248">
    <property type="component" value="Unassembled WGS sequence"/>
</dbReference>
<evidence type="ECO:0000313" key="13">
    <source>
        <dbReference type="Proteomes" id="UP000054248"/>
    </source>
</evidence>
<feature type="compositionally biased region" description="Low complexity" evidence="10">
    <location>
        <begin position="825"/>
        <end position="842"/>
    </location>
</feature>
<dbReference type="Pfam" id="PF24105">
    <property type="entry name" value="Beta-prop_CAF1B_HIR1"/>
    <property type="match status" value="2"/>
</dbReference>
<feature type="compositionally biased region" description="Low complexity" evidence="10">
    <location>
        <begin position="877"/>
        <end position="912"/>
    </location>
</feature>
<keyword evidence="3 9" id="KW-0853">WD repeat</keyword>
<feature type="compositionally biased region" description="Polar residues" evidence="10">
    <location>
        <begin position="806"/>
        <end position="824"/>
    </location>
</feature>
<feature type="region of interest" description="Disordered" evidence="10">
    <location>
        <begin position="348"/>
        <end position="439"/>
    </location>
</feature>
<feature type="domain" description="CAF1B/HIR1 beta-propeller" evidence="11">
    <location>
        <begin position="80"/>
        <end position="282"/>
    </location>
</feature>
<feature type="compositionally biased region" description="Low complexity" evidence="10">
    <location>
        <begin position="404"/>
        <end position="421"/>
    </location>
</feature>
<evidence type="ECO:0000256" key="3">
    <source>
        <dbReference type="ARBA" id="ARBA00022574"/>
    </source>
</evidence>
<evidence type="ECO:0000256" key="9">
    <source>
        <dbReference type="PROSITE-ProRule" id="PRU00221"/>
    </source>
</evidence>
<dbReference type="SUPFAM" id="SSF50978">
    <property type="entry name" value="WD40 repeat-like"/>
    <property type="match status" value="1"/>
</dbReference>
<evidence type="ECO:0000256" key="5">
    <source>
        <dbReference type="ARBA" id="ARBA00022763"/>
    </source>
</evidence>
<evidence type="ECO:0000256" key="4">
    <source>
        <dbReference type="ARBA" id="ARBA00022737"/>
    </source>
</evidence>
<keyword evidence="13" id="KW-1185">Reference proteome</keyword>
<feature type="repeat" description="WD" evidence="9">
    <location>
        <begin position="195"/>
        <end position="236"/>
    </location>
</feature>
<dbReference type="PROSITE" id="PS50082">
    <property type="entry name" value="WD_REPEATS_2"/>
    <property type="match status" value="3"/>
</dbReference>
<dbReference type="Gene3D" id="2.130.10.10">
    <property type="entry name" value="YVTN repeat-like/Quinoprotein amine dehydrogenase"/>
    <property type="match status" value="2"/>
</dbReference>
<feature type="compositionally biased region" description="Pro residues" evidence="10">
    <location>
        <begin position="372"/>
        <end position="384"/>
    </location>
</feature>
<dbReference type="PANTHER" id="PTHR15271">
    <property type="entry name" value="CHROMATIN ASSEMBLY FACTOR 1 SUBUNIT B"/>
    <property type="match status" value="1"/>
</dbReference>
<dbReference type="PROSITE" id="PS50294">
    <property type="entry name" value="WD_REPEATS_REGION"/>
    <property type="match status" value="2"/>
</dbReference>
<protein>
    <recommendedName>
        <fullName evidence="11">CAF1B/HIR1 beta-propeller domain-containing protein</fullName>
    </recommendedName>
</protein>
<reference evidence="13" key="2">
    <citation type="submission" date="2015-01" db="EMBL/GenBank/DDBJ databases">
        <title>Evolutionary Origins and Diversification of the Mycorrhizal Mutualists.</title>
        <authorList>
            <consortium name="DOE Joint Genome Institute"/>
            <consortium name="Mycorrhizal Genomics Consortium"/>
            <person name="Kohler A."/>
            <person name="Kuo A."/>
            <person name="Nagy L.G."/>
            <person name="Floudas D."/>
            <person name="Copeland A."/>
            <person name="Barry K.W."/>
            <person name="Cichocki N."/>
            <person name="Veneault-Fourrey C."/>
            <person name="LaButti K."/>
            <person name="Lindquist E.A."/>
            <person name="Lipzen A."/>
            <person name="Lundell T."/>
            <person name="Morin E."/>
            <person name="Murat C."/>
            <person name="Riley R."/>
            <person name="Ohm R."/>
            <person name="Sun H."/>
            <person name="Tunlid A."/>
            <person name="Henrissat B."/>
            <person name="Grigoriev I.V."/>
            <person name="Hibbett D.S."/>
            <person name="Martin F."/>
        </authorList>
    </citation>
    <scope>NUCLEOTIDE SEQUENCE [LARGE SCALE GENOMIC DNA]</scope>
    <source>
        <strain evidence="13">MUT 4182</strain>
    </source>
</reference>
<feature type="domain" description="CAF1B/HIR1 beta-propeller" evidence="11">
    <location>
        <begin position="687"/>
        <end position="756"/>
    </location>
</feature>
<evidence type="ECO:0000256" key="1">
    <source>
        <dbReference type="ARBA" id="ARBA00004123"/>
    </source>
</evidence>
<dbReference type="GO" id="GO:0006281">
    <property type="term" value="P:DNA repair"/>
    <property type="evidence" value="ECO:0007669"/>
    <property type="project" value="UniProtKB-KW"/>
</dbReference>
<dbReference type="SMART" id="SM00320">
    <property type="entry name" value="WD40"/>
    <property type="match status" value="5"/>
</dbReference>
<feature type="compositionally biased region" description="Low complexity" evidence="10">
    <location>
        <begin position="856"/>
        <end position="869"/>
    </location>
</feature>
<evidence type="ECO:0000256" key="10">
    <source>
        <dbReference type="SAM" id="MobiDB-lite"/>
    </source>
</evidence>
<proteinExistence type="inferred from homology"/>
<dbReference type="GO" id="GO:0006334">
    <property type="term" value="P:nucleosome assembly"/>
    <property type="evidence" value="ECO:0007669"/>
    <property type="project" value="TreeGrafter"/>
</dbReference>
<feature type="region of interest" description="Disordered" evidence="10">
    <location>
        <begin position="288"/>
        <end position="327"/>
    </location>
</feature>
<keyword evidence="7" id="KW-0234">DNA repair</keyword>
<dbReference type="GO" id="GO:0005634">
    <property type="term" value="C:nucleus"/>
    <property type="evidence" value="ECO:0007669"/>
    <property type="project" value="UniProtKB-SubCell"/>
</dbReference>
<organism evidence="12 13">
    <name type="scientific">Tulasnella calospora MUT 4182</name>
    <dbReference type="NCBI Taxonomy" id="1051891"/>
    <lineage>
        <taxon>Eukaryota</taxon>
        <taxon>Fungi</taxon>
        <taxon>Dikarya</taxon>
        <taxon>Basidiomycota</taxon>
        <taxon>Agaricomycotina</taxon>
        <taxon>Agaricomycetes</taxon>
        <taxon>Cantharellales</taxon>
        <taxon>Tulasnellaceae</taxon>
        <taxon>Tulasnella</taxon>
    </lineage>
</organism>
<reference evidence="12 13" key="1">
    <citation type="submission" date="2014-04" db="EMBL/GenBank/DDBJ databases">
        <authorList>
            <consortium name="DOE Joint Genome Institute"/>
            <person name="Kuo A."/>
            <person name="Girlanda M."/>
            <person name="Perotto S."/>
            <person name="Kohler A."/>
            <person name="Nagy L.G."/>
            <person name="Floudas D."/>
            <person name="Copeland A."/>
            <person name="Barry K.W."/>
            <person name="Cichocki N."/>
            <person name="Veneault-Fourrey C."/>
            <person name="LaButti K."/>
            <person name="Lindquist E.A."/>
            <person name="Lipzen A."/>
            <person name="Lundell T."/>
            <person name="Morin E."/>
            <person name="Murat C."/>
            <person name="Sun H."/>
            <person name="Tunlid A."/>
            <person name="Henrissat B."/>
            <person name="Grigoriev I.V."/>
            <person name="Hibbett D.S."/>
            <person name="Martin F."/>
            <person name="Nordberg H.P."/>
            <person name="Cantor M.N."/>
            <person name="Hua S.X."/>
        </authorList>
    </citation>
    <scope>NUCLEOTIDE SEQUENCE [LARGE SCALE GENOMIC DNA]</scope>
    <source>
        <strain evidence="12 13">MUT 4182</strain>
    </source>
</reference>
<dbReference type="HOGENOM" id="CLU_010127_3_0_1"/>
<feature type="compositionally biased region" description="Polar residues" evidence="10">
    <location>
        <begin position="295"/>
        <end position="307"/>
    </location>
</feature>
<feature type="compositionally biased region" description="Polar residues" evidence="10">
    <location>
        <begin position="485"/>
        <end position="500"/>
    </location>
</feature>
<dbReference type="InterPro" id="IPR036322">
    <property type="entry name" value="WD40_repeat_dom_sf"/>
</dbReference>
<dbReference type="STRING" id="1051891.A0A0C3QF21"/>
<evidence type="ECO:0000313" key="12">
    <source>
        <dbReference type="EMBL" id="KIO23759.1"/>
    </source>
</evidence>
<evidence type="ECO:0000256" key="8">
    <source>
        <dbReference type="ARBA" id="ARBA00023242"/>
    </source>
</evidence>
<comment type="subcellular location">
    <subcellularLocation>
        <location evidence="1">Nucleus</location>
    </subcellularLocation>
</comment>
<feature type="compositionally biased region" description="Basic residues" evidence="10">
    <location>
        <begin position="918"/>
        <end position="927"/>
    </location>
</feature>
<feature type="region of interest" description="Disordered" evidence="10">
    <location>
        <begin position="778"/>
        <end position="933"/>
    </location>
</feature>
<name>A0A0C3QF21_9AGAM</name>
<comment type="similarity">
    <text evidence="2">Belongs to the WD repeat HIR1 family.</text>
</comment>
<feature type="compositionally biased region" description="Low complexity" evidence="10">
    <location>
        <begin position="315"/>
        <end position="325"/>
    </location>
</feature>
<dbReference type="PANTHER" id="PTHR15271:SF4">
    <property type="entry name" value="CHROMATIN ASSEMBLY FACTOR 1 SUBUNIT B"/>
    <property type="match status" value="1"/>
</dbReference>
<feature type="compositionally biased region" description="Low complexity" evidence="10">
    <location>
        <begin position="348"/>
        <end position="371"/>
    </location>
</feature>
<keyword evidence="4" id="KW-0677">Repeat</keyword>
<accession>A0A0C3QF21</accession>
<dbReference type="InterPro" id="IPR055410">
    <property type="entry name" value="Beta-prop_CAF1B_HIR1"/>
</dbReference>
<sequence>MRVRTLEIRWHNGDPIYSCDFQPLPQSQLKKTIAPRIVHKESSTPSSSEQKAALPPPPPPPTAGASSSSSSTTNTNYGVGQSFRFATGGSDNNVRIWMVYPNILPPSVAAAAASTSGGTKPTGHPPRVEYLATLVKHAGAVNVVRFSPSGEYLASAGDDGMIIIWMPTDRPVHTFGADPEEAQYEKEHWKPKIVLRCTSREVYDLAWSPNGEYIVAGSTDNTARVYNSSDGTCVREIAEHNHYVQGVAWDPLNEYVASQSSDRSVHVYGINTKRGSFDVHAVGKNSRITVRHSRTPSAATTATNSGRPTHKRRGSASASEAESVAPTSISELKEDQIAAYLAATNPASFSSMPPISSSSTAATPSMSAAPLLPTPTGGPAPPTPTMSVMSTPSMKPPKDRPASRRSSFSGSAAPSPAQSSRHIGRSPSPMPPLPAIRQAQGSSASWATFKMYGDESYTNFFRRLTFSPDGAFLLTPAGHFEDTSVVPSNSGKASSSTKNGGATADDPPSRPKKGTRASESSGGSKSSVYIYSRANFSRPPIAHLPGHQKASVAVKFSPLLYELRPGVLGGAGEEKEREVKRVGIERGKDQVVDLDLGPAVGVGGAKEMVRSSSSSASESTGAAAVPPAPSPSAATPERPIYAPAPRRPPSASPSLIGQRESDSDRRAPTPAQTPSMMMNAPTPAATGGVFALPYRMLYSVATQDTIVVYDTQQAGPVCLFTNLHYASFTDMAWAPDGQSLMLASSDGYCSIVVFDDILPLYHTQQHNLQLQSIVNSHNSTVSPQHHREHSFSQQQQGLMTPHSPALSFTSSIVRGGTPQLTSRELSQQQGGSLGLTSVGGTTPSQQRGRQVERSESMFSSASMSSNNAAPPVPALGLHGLQGPSSSSSSSVPMVQHSSTSVSSSAAESGNESDVAPPAKKKRRIALKHHVDTE</sequence>
<dbReference type="OrthoDB" id="71227at2759"/>
<dbReference type="GO" id="GO:0033186">
    <property type="term" value="C:CAF-1 complex"/>
    <property type="evidence" value="ECO:0007669"/>
    <property type="project" value="TreeGrafter"/>
</dbReference>
<keyword evidence="5" id="KW-0227">DNA damage</keyword>
<dbReference type="InterPro" id="IPR015943">
    <property type="entry name" value="WD40/YVTN_repeat-like_dom_sf"/>
</dbReference>
<feature type="region of interest" description="Disordered" evidence="10">
    <location>
        <begin position="599"/>
        <end position="680"/>
    </location>
</feature>
<dbReference type="GO" id="GO:0006335">
    <property type="term" value="P:DNA replication-dependent chromatin assembly"/>
    <property type="evidence" value="ECO:0007669"/>
    <property type="project" value="InterPro"/>
</dbReference>
<feature type="compositionally biased region" description="Low complexity" evidence="10">
    <location>
        <begin position="611"/>
        <end position="644"/>
    </location>
</feature>